<keyword evidence="2" id="KW-1185">Reference proteome</keyword>
<accession>A0ABQ6HK59</accession>
<name>A0ABQ6HK59_9MICO</name>
<sequence length="71" mass="7978">MPDPLKYAIVERERRYLVAAIPDGVTTVRTIIDRYLPGTRLRLREVIEADGTITHKLGHKIRLGEGPAEVA</sequence>
<reference evidence="2" key="1">
    <citation type="journal article" date="2019" name="Int. J. Syst. Evol. Microbiol.">
        <title>The Global Catalogue of Microorganisms (GCM) 10K type strain sequencing project: providing services to taxonomists for standard genome sequencing and annotation.</title>
        <authorList>
            <consortium name="The Broad Institute Genomics Platform"/>
            <consortium name="The Broad Institute Genome Sequencing Center for Infectious Disease"/>
            <person name="Wu L."/>
            <person name="Ma J."/>
        </authorList>
    </citation>
    <scope>NUCLEOTIDE SEQUENCE [LARGE SCALE GENOMIC DNA]</scope>
    <source>
        <strain evidence="2">NBRC 105830</strain>
    </source>
</reference>
<dbReference type="RefSeq" id="WP_241443899.1">
    <property type="nucleotide sequence ID" value="NZ_BSUJ01000001.1"/>
</dbReference>
<dbReference type="Gene3D" id="2.40.320.10">
    <property type="entry name" value="Hypothetical Protein Pfu-838710-001"/>
    <property type="match status" value="1"/>
</dbReference>
<evidence type="ECO:0000313" key="1">
    <source>
        <dbReference type="EMBL" id="GMA18392.1"/>
    </source>
</evidence>
<protein>
    <submittedName>
        <fullName evidence="1">Uncharacterized protein</fullName>
    </submittedName>
</protein>
<organism evidence="1 2">
    <name type="scientific">Arsenicicoccus piscis</name>
    <dbReference type="NCBI Taxonomy" id="673954"/>
    <lineage>
        <taxon>Bacteria</taxon>
        <taxon>Bacillati</taxon>
        <taxon>Actinomycetota</taxon>
        <taxon>Actinomycetes</taxon>
        <taxon>Micrococcales</taxon>
        <taxon>Intrasporangiaceae</taxon>
        <taxon>Arsenicicoccus</taxon>
    </lineage>
</organism>
<dbReference type="Proteomes" id="UP001157109">
    <property type="component" value="Unassembled WGS sequence"/>
</dbReference>
<proteinExistence type="predicted"/>
<gene>
    <name evidence="1" type="ORF">GCM10025862_04130</name>
</gene>
<comment type="caution">
    <text evidence="1">The sequence shown here is derived from an EMBL/GenBank/DDBJ whole genome shotgun (WGS) entry which is preliminary data.</text>
</comment>
<evidence type="ECO:0000313" key="2">
    <source>
        <dbReference type="Proteomes" id="UP001157109"/>
    </source>
</evidence>
<dbReference type="EMBL" id="BSUJ01000001">
    <property type="protein sequence ID" value="GMA18392.1"/>
    <property type="molecule type" value="Genomic_DNA"/>
</dbReference>